<proteinExistence type="predicted"/>
<dbReference type="PROSITE" id="PS52031">
    <property type="entry name" value="GG_LECTIN"/>
    <property type="match status" value="1"/>
</dbReference>
<sequence>MEKFMAEFGQGYVQTPVISENNAVKFKMSIAGSCTLSTVKSYIKFQDERIGPTTFGNGLTLLEIDTTTNKIVNTKNYSLTSTHDAISQALITFVESVPAGRLIAFISSGKLNASQTLIDWMRLKGSKAFPEKWLIDKVDTSYSAFYISGRNVIVSEHVKYNDGKFVEDVSTPLEVVYDTFSDIGATGYPVRITEDESTYSSTGDGTPATIKRFPREDLVTPMAGYNLLPLDMLYLKFQMSFDAALKAAGTVRTSVRFFKSPSTSPISNTNIDIATNVPAGAWASFERYVEIPAGADGFTVVTSRTVAVGTGSIRNIVIGEITRDDSAFKPAEFGVNGIRMSYANDATNTGNTIVTFPDAQAPRAGKIYAAELREKQ</sequence>
<protein>
    <submittedName>
        <fullName evidence="1">Long tail fiber protein hinge connector</fullName>
    </submittedName>
</protein>
<evidence type="ECO:0000313" key="2">
    <source>
        <dbReference type="Proteomes" id="UP000030718"/>
    </source>
</evidence>
<organism evidence="1 2">
    <name type="scientific">Escherichia phage vB_EcoM_VR26</name>
    <dbReference type="NCBI Taxonomy" id="1567029"/>
    <lineage>
        <taxon>Viruses</taxon>
        <taxon>Duplodnaviria</taxon>
        <taxon>Heunggongvirae</taxon>
        <taxon>Uroviricota</taxon>
        <taxon>Caudoviricetes</taxon>
        <taxon>Pantevenvirales</taxon>
        <taxon>Straboviridae</taxon>
        <taxon>Tevenvirinae</taxon>
        <taxon>Gaprivervirus</taxon>
        <taxon>Gaprivervirus vr26</taxon>
    </lineage>
</organism>
<dbReference type="OrthoDB" id="3762at10239"/>
<keyword evidence="2" id="KW-1185">Reference proteome</keyword>
<accession>A0A0A7HHM2</accession>
<reference evidence="1 2" key="1">
    <citation type="submission" date="2014-10" db="EMBL/GenBank/DDBJ databases">
        <title>VR bacteriophages - a small but diverse group of low-temperature viruses.</title>
        <authorList>
            <person name="Kaliniene L."/>
            <person name="Meskys R."/>
            <person name="Simoliunas E."/>
            <person name="Zajanckauskaite A."/>
            <person name="Truncaite L."/>
        </authorList>
    </citation>
    <scope>NUCLEOTIDE SEQUENCE [LARGE SCALE GENOMIC DNA]</scope>
</reference>
<dbReference type="Proteomes" id="UP000030718">
    <property type="component" value="Segment"/>
</dbReference>
<dbReference type="EMBL" id="KP007362">
    <property type="protein sequence ID" value="AIZ02899.1"/>
    <property type="molecule type" value="Genomic_DNA"/>
</dbReference>
<evidence type="ECO:0000313" key="1">
    <source>
        <dbReference type="EMBL" id="AIZ02899.1"/>
    </source>
</evidence>
<gene>
    <name evidence="1" type="ORF">VR26_262</name>
</gene>
<dbReference type="GeneID" id="26640555"/>
<dbReference type="KEGG" id="vg:26640555"/>
<name>A0A0A7HHM2_9CAUD</name>
<dbReference type="RefSeq" id="YP_009214099.1">
    <property type="nucleotide sequence ID" value="NC_028957.1"/>
</dbReference>